<dbReference type="Pfam" id="PF16589">
    <property type="entry name" value="BRCT_2"/>
    <property type="match status" value="1"/>
</dbReference>
<dbReference type="AlphaFoldDB" id="A0A9X8DYX3"/>
<dbReference type="PANTHER" id="PTHR23196">
    <property type="entry name" value="PAX TRANSCRIPTION ACTIVATION DOMAIN INTERACTING PROTEIN"/>
    <property type="match status" value="1"/>
</dbReference>
<dbReference type="PANTHER" id="PTHR23196:SF1">
    <property type="entry name" value="PAX-INTERACTING PROTEIN 1"/>
    <property type="match status" value="1"/>
</dbReference>
<dbReference type="GO" id="GO:0006974">
    <property type="term" value="P:DNA damage response"/>
    <property type="evidence" value="ECO:0007669"/>
    <property type="project" value="UniProtKB-KW"/>
</dbReference>
<dbReference type="Gene3D" id="3.40.50.10190">
    <property type="entry name" value="BRCT domain"/>
    <property type="match status" value="2"/>
</dbReference>
<dbReference type="InterPro" id="IPR051579">
    <property type="entry name" value="DDR_Transcriptional_Reg"/>
</dbReference>
<dbReference type="EMBL" id="QUTI01025099">
    <property type="protein sequence ID" value="RLO06435.1"/>
    <property type="molecule type" value="Genomic_DNA"/>
</dbReference>
<protein>
    <recommendedName>
        <fullName evidence="4">BRCT domain-containing protein</fullName>
    </recommendedName>
</protein>
<dbReference type="SUPFAM" id="SSF52113">
    <property type="entry name" value="BRCT domain"/>
    <property type="match status" value="1"/>
</dbReference>
<evidence type="ECO:0000256" key="3">
    <source>
        <dbReference type="ARBA" id="ARBA00023242"/>
    </source>
</evidence>
<organism evidence="5 6">
    <name type="scientific">Aphanomyces astaci</name>
    <name type="common">Crayfish plague agent</name>
    <dbReference type="NCBI Taxonomy" id="112090"/>
    <lineage>
        <taxon>Eukaryota</taxon>
        <taxon>Sar</taxon>
        <taxon>Stramenopiles</taxon>
        <taxon>Oomycota</taxon>
        <taxon>Saprolegniomycetes</taxon>
        <taxon>Saprolegniales</taxon>
        <taxon>Verrucalvaceae</taxon>
        <taxon>Aphanomyces</taxon>
    </lineage>
</organism>
<evidence type="ECO:0000256" key="2">
    <source>
        <dbReference type="ARBA" id="ARBA00022763"/>
    </source>
</evidence>
<evidence type="ECO:0000256" key="1">
    <source>
        <dbReference type="ARBA" id="ARBA00004123"/>
    </source>
</evidence>
<dbReference type="CDD" id="cd18432">
    <property type="entry name" value="BRCT_PAXIP1_rpt6_like"/>
    <property type="match status" value="1"/>
</dbReference>
<evidence type="ECO:0000313" key="6">
    <source>
        <dbReference type="Proteomes" id="UP000275652"/>
    </source>
</evidence>
<accession>A0A9X8DYX3</accession>
<comment type="subcellular location">
    <subcellularLocation>
        <location evidence="1">Nucleus</location>
    </subcellularLocation>
</comment>
<keyword evidence="2" id="KW-0227">DNA damage</keyword>
<evidence type="ECO:0000259" key="4">
    <source>
        <dbReference type="PROSITE" id="PS50172"/>
    </source>
</evidence>
<feature type="domain" description="BRCT" evidence="4">
    <location>
        <begin position="140"/>
        <end position="232"/>
    </location>
</feature>
<proteinExistence type="predicted"/>
<dbReference type="PROSITE" id="PS50172">
    <property type="entry name" value="BRCT"/>
    <property type="match status" value="1"/>
</dbReference>
<reference evidence="5 6" key="1">
    <citation type="journal article" date="2018" name="J. Invertebr. Pathol.">
        <title>New genotyping method for the causative agent of crayfish plague (Aphanomyces astaci) based on whole genome data.</title>
        <authorList>
            <person name="Minardi D."/>
            <person name="Studholme D.J."/>
            <person name="van der Giezen M."/>
            <person name="Pretto T."/>
            <person name="Oidtmann B."/>
        </authorList>
    </citation>
    <scope>NUCLEOTIDE SEQUENCE [LARGE SCALE GENOMIC DNA]</scope>
    <source>
        <strain evidence="5 6">KB13</strain>
    </source>
</reference>
<evidence type="ECO:0000313" key="5">
    <source>
        <dbReference type="EMBL" id="RLO06435.1"/>
    </source>
</evidence>
<gene>
    <name evidence="5" type="ORF">DYB28_008123</name>
</gene>
<dbReference type="GO" id="GO:0005634">
    <property type="term" value="C:nucleus"/>
    <property type="evidence" value="ECO:0007669"/>
    <property type="project" value="UniProtKB-SubCell"/>
</dbReference>
<sequence length="248" mass="27460">MSNGVPSELPPSTQEMEGGALQFLRDVPFASKPSDDDDDTSIRIALSGFDDPTTLFSKVWRIRMCRATHIIAPSGVLKRTVKILCGISACDHILDEKWLHASAKLGRAAPEVPFCLSDPAKEARWGCSLQATMYDHSRIQRQRLLAGRAFYVTRHKTVLPPPQDLERIIVCAGGQAAADVGPDTIVITSVEAAAAPSIQKILKRVDRTQCYTPELLLRCILTQKLSLNEYHVGLPDRHEKKATRKKNH</sequence>
<dbReference type="Proteomes" id="UP000275652">
    <property type="component" value="Unassembled WGS sequence"/>
</dbReference>
<dbReference type="InterPro" id="IPR001357">
    <property type="entry name" value="BRCT_dom"/>
</dbReference>
<keyword evidence="3" id="KW-0539">Nucleus</keyword>
<name>A0A9X8DYX3_APHAT</name>
<dbReference type="InterPro" id="IPR036420">
    <property type="entry name" value="BRCT_dom_sf"/>
</dbReference>
<comment type="caution">
    <text evidence="5">The sequence shown here is derived from an EMBL/GenBank/DDBJ whole genome shotgun (WGS) entry which is preliminary data.</text>
</comment>